<feature type="compositionally biased region" description="Basic and acidic residues" evidence="1">
    <location>
        <begin position="43"/>
        <end position="60"/>
    </location>
</feature>
<feature type="signal peptide" evidence="2">
    <location>
        <begin position="1"/>
        <end position="19"/>
    </location>
</feature>
<dbReference type="EMBL" id="HG805848">
    <property type="protein sequence ID" value="CDW53298.1"/>
    <property type="molecule type" value="Genomic_DNA"/>
</dbReference>
<reference evidence="3" key="1">
    <citation type="submission" date="2014-01" db="EMBL/GenBank/DDBJ databases">
        <authorList>
            <person name="Aslett M."/>
        </authorList>
    </citation>
    <scope>NUCLEOTIDE SEQUENCE</scope>
</reference>
<gene>
    <name evidence="3" type="ORF">TTRE_0000156201</name>
</gene>
<protein>
    <submittedName>
        <fullName evidence="3">Uncharacterized protein</fullName>
    </submittedName>
</protein>
<evidence type="ECO:0000313" key="4">
    <source>
        <dbReference type="Proteomes" id="UP000030665"/>
    </source>
</evidence>
<evidence type="ECO:0000256" key="2">
    <source>
        <dbReference type="SAM" id="SignalP"/>
    </source>
</evidence>
<dbReference type="AlphaFoldDB" id="A0A077Z0R1"/>
<proteinExistence type="predicted"/>
<feature type="region of interest" description="Disordered" evidence="1">
    <location>
        <begin position="40"/>
        <end position="63"/>
    </location>
</feature>
<evidence type="ECO:0000313" key="3">
    <source>
        <dbReference type="EMBL" id="CDW53298.1"/>
    </source>
</evidence>
<keyword evidence="4" id="KW-1185">Reference proteome</keyword>
<accession>A0A077Z0R1</accession>
<dbReference type="Proteomes" id="UP000030665">
    <property type="component" value="Unassembled WGS sequence"/>
</dbReference>
<feature type="chain" id="PRO_5001728300" evidence="2">
    <location>
        <begin position="20"/>
        <end position="157"/>
    </location>
</feature>
<keyword evidence="2" id="KW-0732">Signal</keyword>
<evidence type="ECO:0000256" key="1">
    <source>
        <dbReference type="SAM" id="MobiDB-lite"/>
    </source>
</evidence>
<sequence length="157" mass="17867">MRFLPVALFMAVYIYQAEPFGLSDVLSSIEKGLGPRQAQYTEKTSEKIERGKQLKGKDGKPASFSWYEKGPDNVKYYHKVWYDKNDKDIDFKLSDVEVDETDDSFVKDKENVKDKKLAPISTVARKKVYCFVSPDGEICHANKTALIAVIARMMDVA</sequence>
<organism evidence="3 4">
    <name type="scientific">Trichuris trichiura</name>
    <name type="common">Whipworm</name>
    <name type="synonym">Trichocephalus trichiurus</name>
    <dbReference type="NCBI Taxonomy" id="36087"/>
    <lineage>
        <taxon>Eukaryota</taxon>
        <taxon>Metazoa</taxon>
        <taxon>Ecdysozoa</taxon>
        <taxon>Nematoda</taxon>
        <taxon>Enoplea</taxon>
        <taxon>Dorylaimia</taxon>
        <taxon>Trichinellida</taxon>
        <taxon>Trichuridae</taxon>
        <taxon>Trichuris</taxon>
    </lineage>
</organism>
<reference evidence="3" key="2">
    <citation type="submission" date="2014-03" db="EMBL/GenBank/DDBJ databases">
        <title>The whipworm genome and dual-species transcriptomics of an intimate host-pathogen interaction.</title>
        <authorList>
            <person name="Foth B.J."/>
            <person name="Tsai I.J."/>
            <person name="Reid A.J."/>
            <person name="Bancroft A.J."/>
            <person name="Nichol S."/>
            <person name="Tracey A."/>
            <person name="Holroyd N."/>
            <person name="Cotton J.A."/>
            <person name="Stanley E.J."/>
            <person name="Zarowiecki M."/>
            <person name="Liu J.Z."/>
            <person name="Huckvale T."/>
            <person name="Cooper P.J."/>
            <person name="Grencis R.K."/>
            <person name="Berriman M."/>
        </authorList>
    </citation>
    <scope>NUCLEOTIDE SEQUENCE [LARGE SCALE GENOMIC DNA]</scope>
</reference>
<name>A0A077Z0R1_TRITR</name>